<dbReference type="PANTHER" id="PTHR32092:SF2">
    <property type="entry name" value="ALPHA-GALACTURONIDASE"/>
    <property type="match status" value="1"/>
</dbReference>
<keyword evidence="7 11" id="KW-0464">Manganese</keyword>
<proteinExistence type="inferred from homology"/>
<dbReference type="PANTHER" id="PTHR32092">
    <property type="entry name" value="6-PHOSPHO-BETA-GLUCOSIDASE-RELATED"/>
    <property type="match status" value="1"/>
</dbReference>
<dbReference type="GO" id="GO:0046872">
    <property type="term" value="F:metal ion binding"/>
    <property type="evidence" value="ECO:0007669"/>
    <property type="project" value="UniProtKB-KW"/>
</dbReference>
<keyword evidence="9 13" id="KW-0326">Glycosidase</keyword>
<sequence length="466" mass="52389">MKYSDNKVKDIQIAYIGGGSRGWAWTFMTDLALEDQISGTIRLYDIDGDAAKNNEVIGSRLMQRDDAKGDWKFETSASLKDALTGCDFVVISILPGTFDEMESDVHLPERLGIYQSVGDTAGPGGMVRALRTIPMFVEIAGAIKEYAPKAWVINYTNPMSLCVKTLYHVFPEIKAFGCCHEVFGTQKVLKGICEESCGEQDIDWHDIHVNVLGINHFTWFSSASYKGIDLFPVYRDYIDAHFDQGYEVEGENWMNSSFKCANRVKMDLFKRYGLIAAAGDRHLAEFMPGNEYLNDPETVASWKFGLTTVQWRKNDLKERLDRSRRLASGQEEVKLEPTGEEGILLIKALCGLTRVVSNVNIPNTACQITNLPAGALVETNAVFEKDHIYPVVAGAVPEKVKELLMPHLENHELIMEAALKPDKEKVVKAFMNDPLVKGKNCREEDIRLLVDDMIKNTLKYLPKGWE</sequence>
<dbReference type="InterPro" id="IPR053715">
    <property type="entry name" value="GH4_Enzyme_sf"/>
</dbReference>
<dbReference type="AlphaFoldDB" id="A0A412Z4S7"/>
<comment type="caution">
    <text evidence="15">The sequence shown here is derived from an EMBL/GenBank/DDBJ whole genome shotgun (WGS) entry which is preliminary data.</text>
</comment>
<evidence type="ECO:0000256" key="1">
    <source>
        <dbReference type="ARBA" id="ARBA00001936"/>
    </source>
</evidence>
<dbReference type="InterPro" id="IPR036291">
    <property type="entry name" value="NAD(P)-bd_dom_sf"/>
</dbReference>
<keyword evidence="8" id="KW-0119">Carbohydrate metabolism</keyword>
<evidence type="ECO:0000256" key="12">
    <source>
        <dbReference type="PIRSR" id="PIRSR601088-4"/>
    </source>
</evidence>
<keyword evidence="11" id="KW-0170">Cobalt</keyword>
<dbReference type="GO" id="GO:0004553">
    <property type="term" value="F:hydrolase activity, hydrolyzing O-glycosyl compounds"/>
    <property type="evidence" value="ECO:0007669"/>
    <property type="project" value="InterPro"/>
</dbReference>
<dbReference type="PRINTS" id="PR00732">
    <property type="entry name" value="GLHYDRLASE4"/>
</dbReference>
<dbReference type="Pfam" id="PF11975">
    <property type="entry name" value="Glyco_hydro_4C"/>
    <property type="match status" value="1"/>
</dbReference>
<evidence type="ECO:0000256" key="5">
    <source>
        <dbReference type="ARBA" id="ARBA00022801"/>
    </source>
</evidence>
<comment type="cofactor">
    <cofactor evidence="1">
        <name>Mn(2+)</name>
        <dbReference type="ChEBI" id="CHEBI:29035"/>
    </cofactor>
</comment>
<accession>A0A412Z4S7</accession>
<comment type="subunit">
    <text evidence="3">Homotetramer.</text>
</comment>
<dbReference type="InterPro" id="IPR015955">
    <property type="entry name" value="Lactate_DH/Glyco_Ohase_4_C"/>
</dbReference>
<evidence type="ECO:0000256" key="13">
    <source>
        <dbReference type="RuleBase" id="RU361152"/>
    </source>
</evidence>
<feature type="binding site" evidence="11">
    <location>
        <position position="216"/>
    </location>
    <ligand>
        <name>Mn(2+)</name>
        <dbReference type="ChEBI" id="CHEBI:29035"/>
    </ligand>
</feature>
<evidence type="ECO:0000256" key="2">
    <source>
        <dbReference type="ARBA" id="ARBA00010141"/>
    </source>
</evidence>
<evidence type="ECO:0000313" key="16">
    <source>
        <dbReference type="Proteomes" id="UP000284543"/>
    </source>
</evidence>
<feature type="site" description="Increases basicity of active site Tyr" evidence="12">
    <location>
        <position position="119"/>
    </location>
</feature>
<feature type="binding site" evidence="11">
    <location>
        <position position="179"/>
    </location>
    <ligand>
        <name>Mn(2+)</name>
        <dbReference type="ChEBI" id="CHEBI:29035"/>
    </ligand>
</feature>
<comment type="similarity">
    <text evidence="2 13">Belongs to the glycosyl hydrolase 4 family.</text>
</comment>
<keyword evidence="11" id="KW-0533">Nickel</keyword>
<dbReference type="Proteomes" id="UP000284543">
    <property type="component" value="Unassembled WGS sequence"/>
</dbReference>
<keyword evidence="5 13" id="KW-0378">Hydrolase</keyword>
<evidence type="ECO:0000256" key="11">
    <source>
        <dbReference type="PIRSR" id="PIRSR601088-3"/>
    </source>
</evidence>
<keyword evidence="6 13" id="KW-0520">NAD</keyword>
<comment type="cofactor">
    <cofactor evidence="13">
        <name>NAD(+)</name>
        <dbReference type="ChEBI" id="CHEBI:57540"/>
    </cofactor>
    <text evidence="13">Binds 1 NAD(+) per subunit.</text>
</comment>
<protein>
    <submittedName>
        <fullName evidence="15">Alpha-glucosidase/alpha-galactosidase</fullName>
    </submittedName>
</protein>
<gene>
    <name evidence="15" type="ORF">DWW02_16550</name>
</gene>
<evidence type="ECO:0000256" key="7">
    <source>
        <dbReference type="ARBA" id="ARBA00023211"/>
    </source>
</evidence>
<evidence type="ECO:0000259" key="14">
    <source>
        <dbReference type="Pfam" id="PF11975"/>
    </source>
</evidence>
<dbReference type="Gene3D" id="3.90.1820.10">
    <property type="entry name" value="AglA-like glucosidase"/>
    <property type="match status" value="1"/>
</dbReference>
<dbReference type="RefSeq" id="WP_117627037.1">
    <property type="nucleotide sequence ID" value="NZ_CAUHGS010000023.1"/>
</dbReference>
<dbReference type="SUPFAM" id="SSF56327">
    <property type="entry name" value="LDH C-terminal domain-like"/>
    <property type="match status" value="1"/>
</dbReference>
<dbReference type="InterPro" id="IPR022616">
    <property type="entry name" value="Glyco_hydro_4_C"/>
</dbReference>
<organism evidence="15 16">
    <name type="scientific">Enterocloster bolteae</name>
    <dbReference type="NCBI Taxonomy" id="208479"/>
    <lineage>
        <taxon>Bacteria</taxon>
        <taxon>Bacillati</taxon>
        <taxon>Bacillota</taxon>
        <taxon>Clostridia</taxon>
        <taxon>Lachnospirales</taxon>
        <taxon>Lachnospiraceae</taxon>
        <taxon>Enterocloster</taxon>
    </lineage>
</organism>
<evidence type="ECO:0000256" key="8">
    <source>
        <dbReference type="ARBA" id="ARBA00023277"/>
    </source>
</evidence>
<dbReference type="InterPro" id="IPR001088">
    <property type="entry name" value="Glyco_hydro_4"/>
</dbReference>
<name>A0A412Z4S7_9FIRM</name>
<dbReference type="GO" id="GO:0005975">
    <property type="term" value="P:carbohydrate metabolic process"/>
    <property type="evidence" value="ECO:0007669"/>
    <property type="project" value="InterPro"/>
</dbReference>
<evidence type="ECO:0000256" key="6">
    <source>
        <dbReference type="ARBA" id="ARBA00023027"/>
    </source>
</evidence>
<feature type="domain" description="Glycosyl hydrolase family 4 C-terminal" evidence="14">
    <location>
        <begin position="211"/>
        <end position="436"/>
    </location>
</feature>
<evidence type="ECO:0000256" key="9">
    <source>
        <dbReference type="ARBA" id="ARBA00023295"/>
    </source>
</evidence>
<reference evidence="15 16" key="1">
    <citation type="submission" date="2018-08" db="EMBL/GenBank/DDBJ databases">
        <title>A genome reference for cultivated species of the human gut microbiota.</title>
        <authorList>
            <person name="Zou Y."/>
            <person name="Xue W."/>
            <person name="Luo G."/>
        </authorList>
    </citation>
    <scope>NUCLEOTIDE SEQUENCE [LARGE SCALE GENOMIC DNA]</scope>
    <source>
        <strain evidence="15 16">AF14-18</strain>
    </source>
</reference>
<evidence type="ECO:0000256" key="4">
    <source>
        <dbReference type="ARBA" id="ARBA00022723"/>
    </source>
</evidence>
<evidence type="ECO:0000313" key="15">
    <source>
        <dbReference type="EMBL" id="RGV74935.1"/>
    </source>
</evidence>
<dbReference type="GO" id="GO:0016616">
    <property type="term" value="F:oxidoreductase activity, acting on the CH-OH group of donors, NAD or NADP as acceptor"/>
    <property type="evidence" value="ECO:0007669"/>
    <property type="project" value="InterPro"/>
</dbReference>
<keyword evidence="11" id="KW-0408">Iron</keyword>
<evidence type="ECO:0000256" key="3">
    <source>
        <dbReference type="ARBA" id="ARBA00011881"/>
    </source>
</evidence>
<keyword evidence="4 11" id="KW-0479">Metal-binding</keyword>
<evidence type="ECO:0000256" key="10">
    <source>
        <dbReference type="PIRSR" id="PIRSR601088-2"/>
    </source>
</evidence>
<feature type="binding site" evidence="10">
    <location>
        <position position="157"/>
    </location>
    <ligand>
        <name>substrate</name>
    </ligand>
</feature>
<dbReference type="EMBL" id="QRZM01000006">
    <property type="protein sequence ID" value="RGV74935.1"/>
    <property type="molecule type" value="Genomic_DNA"/>
</dbReference>
<dbReference type="Pfam" id="PF02056">
    <property type="entry name" value="Glyco_hydro_4"/>
    <property type="match status" value="1"/>
</dbReference>
<dbReference type="SUPFAM" id="SSF51735">
    <property type="entry name" value="NAD(P)-binding Rossmann-fold domains"/>
    <property type="match status" value="1"/>
</dbReference>